<keyword evidence="2" id="KW-0902">Two-component regulatory system</keyword>
<proteinExistence type="predicted"/>
<dbReference type="GO" id="GO:0006355">
    <property type="term" value="P:regulation of DNA-templated transcription"/>
    <property type="evidence" value="ECO:0007669"/>
    <property type="project" value="InterPro"/>
</dbReference>
<name>A0A975HMN9_9GAMM</name>
<evidence type="ECO:0000256" key="3">
    <source>
        <dbReference type="ARBA" id="ARBA00023015"/>
    </source>
</evidence>
<dbReference type="Proteomes" id="UP000664904">
    <property type="component" value="Plasmid unnamed5"/>
</dbReference>
<dbReference type="CDD" id="cd00383">
    <property type="entry name" value="trans_reg_C"/>
    <property type="match status" value="1"/>
</dbReference>
<dbReference type="AlphaFoldDB" id="A0A975HMN9"/>
<dbReference type="RefSeq" id="WP_208844816.1">
    <property type="nucleotide sequence ID" value="NZ_CP072135.1"/>
</dbReference>
<evidence type="ECO:0000259" key="8">
    <source>
        <dbReference type="PROSITE" id="PS50110"/>
    </source>
</evidence>
<evidence type="ECO:0000256" key="5">
    <source>
        <dbReference type="ARBA" id="ARBA00023163"/>
    </source>
</evidence>
<organism evidence="10 11">
    <name type="scientific">Pseudoalteromonas xiamenensis</name>
    <dbReference type="NCBI Taxonomy" id="882626"/>
    <lineage>
        <taxon>Bacteria</taxon>
        <taxon>Pseudomonadati</taxon>
        <taxon>Pseudomonadota</taxon>
        <taxon>Gammaproteobacteria</taxon>
        <taxon>Alteromonadales</taxon>
        <taxon>Pseudoalteromonadaceae</taxon>
        <taxon>Pseudoalteromonas</taxon>
    </lineage>
</organism>
<keyword evidence="4 7" id="KW-0238">DNA-binding</keyword>
<dbReference type="InterPro" id="IPR001867">
    <property type="entry name" value="OmpR/PhoB-type_DNA-bd"/>
</dbReference>
<dbReference type="PANTHER" id="PTHR48111">
    <property type="entry name" value="REGULATOR OF RPOS"/>
    <property type="match status" value="1"/>
</dbReference>
<dbReference type="Gene3D" id="3.40.50.2300">
    <property type="match status" value="1"/>
</dbReference>
<dbReference type="KEGG" id="pxi:J5O05_20615"/>
<keyword evidence="1 6" id="KW-0597">Phosphoprotein</keyword>
<geneLocation type="plasmid" evidence="10 11">
    <name>unnamed5</name>
</geneLocation>
<evidence type="ECO:0000313" key="10">
    <source>
        <dbReference type="EMBL" id="QTH73197.1"/>
    </source>
</evidence>
<evidence type="ECO:0000256" key="2">
    <source>
        <dbReference type="ARBA" id="ARBA00023012"/>
    </source>
</evidence>
<dbReference type="GO" id="GO:0000156">
    <property type="term" value="F:phosphorelay response regulator activity"/>
    <property type="evidence" value="ECO:0007669"/>
    <property type="project" value="TreeGrafter"/>
</dbReference>
<protein>
    <submittedName>
        <fullName evidence="10">Response regulator</fullName>
    </submittedName>
</protein>
<feature type="DNA-binding region" description="OmpR/PhoB-type" evidence="7">
    <location>
        <begin position="124"/>
        <end position="223"/>
    </location>
</feature>
<dbReference type="SMART" id="SM00862">
    <property type="entry name" value="Trans_reg_C"/>
    <property type="match status" value="1"/>
</dbReference>
<dbReference type="Pfam" id="PF00072">
    <property type="entry name" value="Response_reg"/>
    <property type="match status" value="1"/>
</dbReference>
<dbReference type="SMART" id="SM00448">
    <property type="entry name" value="REC"/>
    <property type="match status" value="1"/>
</dbReference>
<evidence type="ECO:0000256" key="7">
    <source>
        <dbReference type="PROSITE-ProRule" id="PRU01091"/>
    </source>
</evidence>
<dbReference type="SUPFAM" id="SSF52172">
    <property type="entry name" value="CheY-like"/>
    <property type="match status" value="1"/>
</dbReference>
<dbReference type="Gene3D" id="1.10.10.10">
    <property type="entry name" value="Winged helix-like DNA-binding domain superfamily/Winged helix DNA-binding domain"/>
    <property type="match status" value="1"/>
</dbReference>
<dbReference type="PANTHER" id="PTHR48111:SF4">
    <property type="entry name" value="DNA-BINDING DUAL TRANSCRIPTIONAL REGULATOR OMPR"/>
    <property type="match status" value="1"/>
</dbReference>
<dbReference type="EMBL" id="CP072135">
    <property type="protein sequence ID" value="QTH73197.1"/>
    <property type="molecule type" value="Genomic_DNA"/>
</dbReference>
<reference evidence="10" key="1">
    <citation type="submission" date="2021-03" db="EMBL/GenBank/DDBJ databases">
        <title>Complete Genome of Pseudoalteromonas xiamenensis STKMTI.2, a new potential marine bacterium producing anti-Vibrio compounds.</title>
        <authorList>
            <person name="Handayani D.P."/>
            <person name="Isnansetyo A."/>
            <person name="Istiqomah I."/>
            <person name="Jumina J."/>
        </authorList>
    </citation>
    <scope>NUCLEOTIDE SEQUENCE</scope>
    <source>
        <strain evidence="10">STKMTI.2</strain>
        <plasmid evidence="10">unnamed5</plasmid>
    </source>
</reference>
<keyword evidence="10" id="KW-0614">Plasmid</keyword>
<dbReference type="InterPro" id="IPR011006">
    <property type="entry name" value="CheY-like_superfamily"/>
</dbReference>
<dbReference type="PROSITE" id="PS51755">
    <property type="entry name" value="OMPR_PHOB"/>
    <property type="match status" value="1"/>
</dbReference>
<keyword evidence="5" id="KW-0804">Transcription</keyword>
<dbReference type="PROSITE" id="PS50110">
    <property type="entry name" value="RESPONSE_REGULATORY"/>
    <property type="match status" value="1"/>
</dbReference>
<accession>A0A975HMN9</accession>
<evidence type="ECO:0000259" key="9">
    <source>
        <dbReference type="PROSITE" id="PS51755"/>
    </source>
</evidence>
<dbReference type="GO" id="GO:0000976">
    <property type="term" value="F:transcription cis-regulatory region binding"/>
    <property type="evidence" value="ECO:0007669"/>
    <property type="project" value="TreeGrafter"/>
</dbReference>
<keyword evidence="3" id="KW-0805">Transcription regulation</keyword>
<sequence length="228" mass="25545">MSHVLIVEDDFDIAAQVKLFFEASGFKTTHIADGALVIESVKTHSPDVVLLDIMLPNKNGVDCLREIRTFSHVPVVMLTAKAEEADRLKGLEVGADDYVCKPFSAAELVMRVKAILRRCMPVAAESTSVNQIEVDEHALTVNLFGKSLGLTKVEFEVFALLYKAPNRVFSRQQILDYIQPDNFDISDRVIDSHIKNIRKKIKQLDCCPKLVESVYGAGYRYNAQQLTD</sequence>
<dbReference type="Pfam" id="PF00486">
    <property type="entry name" value="Trans_reg_C"/>
    <property type="match status" value="1"/>
</dbReference>
<dbReference type="InterPro" id="IPR036388">
    <property type="entry name" value="WH-like_DNA-bd_sf"/>
</dbReference>
<evidence type="ECO:0000313" key="11">
    <source>
        <dbReference type="Proteomes" id="UP000664904"/>
    </source>
</evidence>
<keyword evidence="11" id="KW-1185">Reference proteome</keyword>
<evidence type="ECO:0000256" key="6">
    <source>
        <dbReference type="PROSITE-ProRule" id="PRU00169"/>
    </source>
</evidence>
<dbReference type="InterPro" id="IPR039420">
    <property type="entry name" value="WalR-like"/>
</dbReference>
<feature type="domain" description="Response regulatory" evidence="8">
    <location>
        <begin position="3"/>
        <end position="116"/>
    </location>
</feature>
<evidence type="ECO:0000256" key="4">
    <source>
        <dbReference type="ARBA" id="ARBA00023125"/>
    </source>
</evidence>
<dbReference type="Gene3D" id="6.10.250.690">
    <property type="match status" value="1"/>
</dbReference>
<gene>
    <name evidence="10" type="ORF">J5O05_20615</name>
</gene>
<dbReference type="InterPro" id="IPR001789">
    <property type="entry name" value="Sig_transdc_resp-reg_receiver"/>
</dbReference>
<dbReference type="GO" id="GO:0005829">
    <property type="term" value="C:cytosol"/>
    <property type="evidence" value="ECO:0007669"/>
    <property type="project" value="TreeGrafter"/>
</dbReference>
<evidence type="ECO:0000256" key="1">
    <source>
        <dbReference type="ARBA" id="ARBA00022553"/>
    </source>
</evidence>
<feature type="domain" description="OmpR/PhoB-type" evidence="9">
    <location>
        <begin position="124"/>
        <end position="223"/>
    </location>
</feature>
<feature type="modified residue" description="4-aspartylphosphate" evidence="6">
    <location>
        <position position="52"/>
    </location>
</feature>
<dbReference type="GO" id="GO:0032993">
    <property type="term" value="C:protein-DNA complex"/>
    <property type="evidence" value="ECO:0007669"/>
    <property type="project" value="TreeGrafter"/>
</dbReference>